<dbReference type="EMBL" id="SRLO01000182">
    <property type="protein sequence ID" value="TNN68972.1"/>
    <property type="molecule type" value="Genomic_DNA"/>
</dbReference>
<evidence type="ECO:0000313" key="1">
    <source>
        <dbReference type="EMBL" id="TNN68972.1"/>
    </source>
</evidence>
<proteinExistence type="predicted"/>
<gene>
    <name evidence="1" type="ORF">EYF80_020833</name>
</gene>
<organism evidence="1 2">
    <name type="scientific">Liparis tanakae</name>
    <name type="common">Tanaka's snailfish</name>
    <dbReference type="NCBI Taxonomy" id="230148"/>
    <lineage>
        <taxon>Eukaryota</taxon>
        <taxon>Metazoa</taxon>
        <taxon>Chordata</taxon>
        <taxon>Craniata</taxon>
        <taxon>Vertebrata</taxon>
        <taxon>Euteleostomi</taxon>
        <taxon>Actinopterygii</taxon>
        <taxon>Neopterygii</taxon>
        <taxon>Teleostei</taxon>
        <taxon>Neoteleostei</taxon>
        <taxon>Acanthomorphata</taxon>
        <taxon>Eupercaria</taxon>
        <taxon>Perciformes</taxon>
        <taxon>Cottioidei</taxon>
        <taxon>Cottales</taxon>
        <taxon>Liparidae</taxon>
        <taxon>Liparis</taxon>
    </lineage>
</organism>
<evidence type="ECO:0000313" key="2">
    <source>
        <dbReference type="Proteomes" id="UP000314294"/>
    </source>
</evidence>
<protein>
    <submittedName>
        <fullName evidence="1">Uncharacterized protein</fullName>
    </submittedName>
</protein>
<accession>A0A4Z2HVP1</accession>
<name>A0A4Z2HVP1_9TELE</name>
<dbReference type="AlphaFoldDB" id="A0A4Z2HVP1"/>
<dbReference type="Proteomes" id="UP000314294">
    <property type="component" value="Unassembled WGS sequence"/>
</dbReference>
<keyword evidence="2" id="KW-1185">Reference proteome</keyword>
<sequence length="96" mass="11173">MSEKEEDIGGRRLRNRKTWEEEWDHLSTELTSVTSESGTENRDRVSRVLLDQDPQTPCRVGFPQRVLVSITDQDPGQRRARCIINSEAKNELFLRC</sequence>
<reference evidence="1 2" key="1">
    <citation type="submission" date="2019-03" db="EMBL/GenBank/DDBJ databases">
        <title>First draft genome of Liparis tanakae, snailfish: a comprehensive survey of snailfish specific genes.</title>
        <authorList>
            <person name="Kim W."/>
            <person name="Song I."/>
            <person name="Jeong J.-H."/>
            <person name="Kim D."/>
            <person name="Kim S."/>
            <person name="Ryu S."/>
            <person name="Song J.Y."/>
            <person name="Lee S.K."/>
        </authorList>
    </citation>
    <scope>NUCLEOTIDE SEQUENCE [LARGE SCALE GENOMIC DNA]</scope>
    <source>
        <tissue evidence="1">Muscle</tissue>
    </source>
</reference>
<comment type="caution">
    <text evidence="1">The sequence shown here is derived from an EMBL/GenBank/DDBJ whole genome shotgun (WGS) entry which is preliminary data.</text>
</comment>